<dbReference type="Pfam" id="PF09916">
    <property type="entry name" value="DUF2145"/>
    <property type="match status" value="1"/>
</dbReference>
<dbReference type="EMBL" id="VBRY01000002">
    <property type="protein sequence ID" value="TLS68789.1"/>
    <property type="molecule type" value="Genomic_DNA"/>
</dbReference>
<accession>A0A5R9GVL2</accession>
<proteinExistence type="predicted"/>
<name>A0A5R9GVL2_9PROT</name>
<reference evidence="1 2" key="1">
    <citation type="journal article" date="2019" name="Appl. Environ. Microbiol.">
        <title>Environmental Evidence and Genomic Insight of Iron-oxidizing Bacteria Preference Towards More Corrosion Resistant Stainless Steel at Higher Salinities.</title>
        <authorList>
            <person name="Garrison C.E."/>
            <person name="Price K.A."/>
            <person name="Field E.K."/>
        </authorList>
    </citation>
    <scope>NUCLEOTIDE SEQUENCE [LARGE SCALE GENOMIC DNA]</scope>
    <source>
        <strain evidence="1 2">P3</strain>
    </source>
</reference>
<evidence type="ECO:0000313" key="1">
    <source>
        <dbReference type="EMBL" id="TLS68789.1"/>
    </source>
</evidence>
<dbReference type="InterPro" id="IPR014547">
    <property type="entry name" value="UCP028477"/>
</dbReference>
<dbReference type="AlphaFoldDB" id="A0A5R9GVL2"/>
<keyword evidence="2" id="KW-1185">Reference proteome</keyword>
<gene>
    <name evidence="1" type="ORF">FEF65_02515</name>
</gene>
<dbReference type="Proteomes" id="UP000306585">
    <property type="component" value="Unassembled WGS sequence"/>
</dbReference>
<organism evidence="1 2">
    <name type="scientific">Mariprofundus erugo</name>
    <dbReference type="NCBI Taxonomy" id="2528639"/>
    <lineage>
        <taxon>Bacteria</taxon>
        <taxon>Pseudomonadati</taxon>
        <taxon>Pseudomonadota</taxon>
        <taxon>Candidatius Mariprofundia</taxon>
        <taxon>Mariprofundales</taxon>
        <taxon>Mariprofundaceae</taxon>
        <taxon>Mariprofundus</taxon>
    </lineage>
</organism>
<comment type="caution">
    <text evidence="1">The sequence shown here is derived from an EMBL/GenBank/DDBJ whole genome shotgun (WGS) entry which is preliminary data.</text>
</comment>
<protein>
    <submittedName>
        <fullName evidence="1">DUF2145 domain-containing protein</fullName>
    </submittedName>
</protein>
<sequence>MNGKAEAGSMAGGEPQFSAEQIVSFAKKVEKTVAARGARVFILARAGRPASEMPEGFHYTHVAFGVYSTIKTDDGRDIAGYAIYNLYQDDKQADRSRLVQDYPVDFFASVFELKSGIVIPRPELQKRLLDVIASDTYKKLHNPAYSVVANPYNNRYQNCTEFTLDIIQAAIYNTADTRVIKANNRAYFKAQEVHVSPLKLLLGSITMPDLKTGDQSHGIRTASYTTIAGYLKQYDLVQEELLVTP</sequence>
<evidence type="ECO:0000313" key="2">
    <source>
        <dbReference type="Proteomes" id="UP000306585"/>
    </source>
</evidence>